<organism evidence="2 3">
    <name type="scientific">Pristionchus entomophagus</name>
    <dbReference type="NCBI Taxonomy" id="358040"/>
    <lineage>
        <taxon>Eukaryota</taxon>
        <taxon>Metazoa</taxon>
        <taxon>Ecdysozoa</taxon>
        <taxon>Nematoda</taxon>
        <taxon>Chromadorea</taxon>
        <taxon>Rhabditida</taxon>
        <taxon>Rhabditina</taxon>
        <taxon>Diplogasteromorpha</taxon>
        <taxon>Diplogasteroidea</taxon>
        <taxon>Neodiplogasteridae</taxon>
        <taxon>Pristionchus</taxon>
    </lineage>
</organism>
<evidence type="ECO:0000313" key="3">
    <source>
        <dbReference type="Proteomes" id="UP001432027"/>
    </source>
</evidence>
<name>A0AAV5SQA9_9BILA</name>
<comment type="caution">
    <text evidence="2">The sequence shown here is derived from an EMBL/GenBank/DDBJ whole genome shotgun (WGS) entry which is preliminary data.</text>
</comment>
<dbReference type="Proteomes" id="UP001432027">
    <property type="component" value="Unassembled WGS sequence"/>
</dbReference>
<evidence type="ECO:0000256" key="1">
    <source>
        <dbReference type="SAM" id="MobiDB-lite"/>
    </source>
</evidence>
<evidence type="ECO:0000313" key="2">
    <source>
        <dbReference type="EMBL" id="GMS81771.1"/>
    </source>
</evidence>
<feature type="region of interest" description="Disordered" evidence="1">
    <location>
        <begin position="1"/>
        <end position="33"/>
    </location>
</feature>
<feature type="region of interest" description="Disordered" evidence="1">
    <location>
        <begin position="117"/>
        <end position="144"/>
    </location>
</feature>
<gene>
    <name evidence="2" type="ORF">PENTCL1PPCAC_3946</name>
</gene>
<feature type="compositionally biased region" description="Low complexity" evidence="1">
    <location>
        <begin position="129"/>
        <end position="141"/>
    </location>
</feature>
<dbReference type="EMBL" id="BTSX01000001">
    <property type="protein sequence ID" value="GMS81771.1"/>
    <property type="molecule type" value="Genomic_DNA"/>
</dbReference>
<keyword evidence="3" id="KW-1185">Reference proteome</keyword>
<accession>A0AAV5SQA9</accession>
<dbReference type="AlphaFoldDB" id="A0AAV5SQA9"/>
<reference evidence="2" key="1">
    <citation type="submission" date="2023-10" db="EMBL/GenBank/DDBJ databases">
        <title>Genome assembly of Pristionchus species.</title>
        <authorList>
            <person name="Yoshida K."/>
            <person name="Sommer R.J."/>
        </authorList>
    </citation>
    <scope>NUCLEOTIDE SEQUENCE</scope>
    <source>
        <strain evidence="2">RS0144</strain>
    </source>
</reference>
<proteinExistence type="predicted"/>
<protein>
    <submittedName>
        <fullName evidence="2">Uncharacterized protein</fullName>
    </submittedName>
</protein>
<sequence length="160" mass="17250">NGKDTTSSAYVDGQYARPKDDTFDDADDDTAPTTAAAAPKKKCDIGARLSCEGCGVLLPARTGRALVDMRRHSQCHRRAADRSSCSNSVHRWCCTDARGAAAAACGREHATFTDSVRSDDRIAKRPSRNSRSCSTGRGSRGLPAMRRPLIFRPALAHRSV</sequence>
<feature type="non-terminal residue" evidence="2">
    <location>
        <position position="1"/>
    </location>
</feature>